<name>A0A328UCV9_9FIRM</name>
<dbReference type="InterPro" id="IPR043740">
    <property type="entry name" value="DUF5685"/>
</dbReference>
<dbReference type="Proteomes" id="UP000249377">
    <property type="component" value="Unassembled WGS sequence"/>
</dbReference>
<accession>A0A328UCV9</accession>
<reference evidence="1 2" key="1">
    <citation type="submission" date="2018-06" db="EMBL/GenBank/DDBJ databases">
        <title>Noncontiguous genome sequence of Ruminococcaceae bacterium ASD2818.</title>
        <authorList>
            <person name="Chaplin A.V."/>
            <person name="Sokolova S.R."/>
            <person name="Kochetkova T.O."/>
            <person name="Goltsov A.Y."/>
            <person name="Trofimov D.Y."/>
            <person name="Efimov B.A."/>
        </authorList>
    </citation>
    <scope>NUCLEOTIDE SEQUENCE [LARGE SCALE GENOMIC DNA]</scope>
    <source>
        <strain evidence="1 2">ASD2818</strain>
    </source>
</reference>
<sequence length="306" mass="34243">MFGYIRPYKPEMLIRDFEQYRGVYCGLCKQLGKSYGVAARAALSYDCTFYAIYLMSVASGACCAGFHQSRCVVNPLKKCTYCAEDLPALKMAAALSAIMTYYKIKDDWADGSGLQKLRAVFARPFFSRARKKAARDFPALEQAIAASMAKQAEIEKSQDAGLDACAEPTAQMLAQSFQLGAQYIQPGSTVLPRLAEQFGYYIGRWVYLMDAADDLEKDIRSGGFNPFLTKFQLTRESAPQEVSKTRVYANEVLNMSLSQAIAAFELTEFHCFSPILRNIVTMGLPQMQKEKLFKKGEEKCQTRTKS</sequence>
<dbReference type="RefSeq" id="WP_112332510.1">
    <property type="nucleotide sequence ID" value="NZ_QLYR01000003.1"/>
</dbReference>
<proteinExistence type="predicted"/>
<evidence type="ECO:0000313" key="2">
    <source>
        <dbReference type="Proteomes" id="UP000249377"/>
    </source>
</evidence>
<protein>
    <submittedName>
        <fullName evidence="1">Uncharacterized protein</fullName>
    </submittedName>
</protein>
<dbReference type="AlphaFoldDB" id="A0A328UCV9"/>
<dbReference type="Pfam" id="PF18937">
    <property type="entry name" value="DUF5685"/>
    <property type="match status" value="1"/>
</dbReference>
<organism evidence="1 2">
    <name type="scientific">Hydrogeniiclostridium mannosilyticum</name>
    <dbReference type="NCBI Taxonomy" id="2764322"/>
    <lineage>
        <taxon>Bacteria</taxon>
        <taxon>Bacillati</taxon>
        <taxon>Bacillota</taxon>
        <taxon>Clostridia</taxon>
        <taxon>Eubacteriales</taxon>
        <taxon>Acutalibacteraceae</taxon>
        <taxon>Hydrogeniiclostridium</taxon>
    </lineage>
</organism>
<evidence type="ECO:0000313" key="1">
    <source>
        <dbReference type="EMBL" id="RAQ29279.1"/>
    </source>
</evidence>
<keyword evidence="2" id="KW-1185">Reference proteome</keyword>
<gene>
    <name evidence="1" type="ORF">DPQ25_07295</name>
</gene>
<comment type="caution">
    <text evidence="1">The sequence shown here is derived from an EMBL/GenBank/DDBJ whole genome shotgun (WGS) entry which is preliminary data.</text>
</comment>
<dbReference type="EMBL" id="QLYR01000003">
    <property type="protein sequence ID" value="RAQ29279.1"/>
    <property type="molecule type" value="Genomic_DNA"/>
</dbReference>